<dbReference type="Proteomes" id="UP000789524">
    <property type="component" value="Unassembled WGS sequence"/>
</dbReference>
<evidence type="ECO:0000313" key="1">
    <source>
        <dbReference type="EMBL" id="CAG9585068.1"/>
    </source>
</evidence>
<proteinExistence type="predicted"/>
<accession>A0A8J2RDV2</accession>
<dbReference type="EMBL" id="CAKASE010000083">
    <property type="protein sequence ID" value="CAG9585068.1"/>
    <property type="molecule type" value="Genomic_DNA"/>
</dbReference>
<name>A0A8J2RDV2_9NEOP</name>
<organism evidence="1 2">
    <name type="scientific">Danaus chrysippus</name>
    <name type="common">African queen</name>
    <dbReference type="NCBI Taxonomy" id="151541"/>
    <lineage>
        <taxon>Eukaryota</taxon>
        <taxon>Metazoa</taxon>
        <taxon>Ecdysozoa</taxon>
        <taxon>Arthropoda</taxon>
        <taxon>Hexapoda</taxon>
        <taxon>Insecta</taxon>
        <taxon>Pterygota</taxon>
        <taxon>Neoptera</taxon>
        <taxon>Endopterygota</taxon>
        <taxon>Lepidoptera</taxon>
        <taxon>Glossata</taxon>
        <taxon>Ditrysia</taxon>
        <taxon>Papilionoidea</taxon>
        <taxon>Nymphalidae</taxon>
        <taxon>Danainae</taxon>
        <taxon>Danaini</taxon>
        <taxon>Danaina</taxon>
        <taxon>Danaus</taxon>
        <taxon>Anosia</taxon>
    </lineage>
</organism>
<comment type="caution">
    <text evidence="1">The sequence shown here is derived from an EMBL/GenBank/DDBJ whole genome shotgun (WGS) entry which is preliminary data.</text>
</comment>
<reference evidence="1" key="1">
    <citation type="submission" date="2021-09" db="EMBL/GenBank/DDBJ databases">
        <authorList>
            <person name="Martin H S."/>
        </authorList>
    </citation>
    <scope>NUCLEOTIDE SEQUENCE</scope>
</reference>
<sequence length="119" mass="13207">MSGRSDCRKFAPNIFNKSKCTNCFRQKEEHSAEALESNRSGIQEVVVNRSLTISDAPEQEVVRACMYIVSETYESNVVCPVEEDIPRSQEQTVIDRRSRSAVRCACASRPIEASASGSS</sequence>
<dbReference type="OrthoDB" id="9942268at2759"/>
<keyword evidence="2" id="KW-1185">Reference proteome</keyword>
<gene>
    <name evidence="1" type="ORF">DCHRY22_LOCUS15560</name>
</gene>
<protein>
    <submittedName>
        <fullName evidence="1">(African queen) hypothetical protein</fullName>
    </submittedName>
</protein>
<evidence type="ECO:0000313" key="2">
    <source>
        <dbReference type="Proteomes" id="UP000789524"/>
    </source>
</evidence>
<dbReference type="AlphaFoldDB" id="A0A8J2RDV2"/>